<evidence type="ECO:0000259" key="4">
    <source>
        <dbReference type="Pfam" id="PF25876"/>
    </source>
</evidence>
<dbReference type="GO" id="GO:0030313">
    <property type="term" value="C:cell envelope"/>
    <property type="evidence" value="ECO:0007669"/>
    <property type="project" value="UniProtKB-SubCell"/>
</dbReference>
<evidence type="ECO:0000256" key="2">
    <source>
        <dbReference type="ARBA" id="ARBA00009477"/>
    </source>
</evidence>
<feature type="domain" description="Multidrug resistance protein MdtA-like alpha-helical hairpin" evidence="4">
    <location>
        <begin position="107"/>
        <end position="175"/>
    </location>
</feature>
<keyword evidence="3" id="KW-0732">Signal</keyword>
<dbReference type="InterPro" id="IPR058626">
    <property type="entry name" value="MdtA-like_b-barrel"/>
</dbReference>
<evidence type="ECO:0000259" key="6">
    <source>
        <dbReference type="Pfam" id="PF25944"/>
    </source>
</evidence>
<proteinExistence type="inferred from homology"/>
<dbReference type="Pfam" id="PF25876">
    <property type="entry name" value="HH_MFP_RND"/>
    <property type="match status" value="1"/>
</dbReference>
<evidence type="ECO:0000313" key="9">
    <source>
        <dbReference type="Proteomes" id="UP000503336"/>
    </source>
</evidence>
<dbReference type="EMBL" id="CP049056">
    <property type="protein sequence ID" value="QIE56793.1"/>
    <property type="molecule type" value="Genomic_DNA"/>
</dbReference>
<feature type="domain" description="Multidrug resistance protein MdtA-like C-terminal permuted SH3" evidence="7">
    <location>
        <begin position="307"/>
        <end position="368"/>
    </location>
</feature>
<dbReference type="AlphaFoldDB" id="A0A7L5C096"/>
<dbReference type="GO" id="GO:0046677">
    <property type="term" value="P:response to antibiotic"/>
    <property type="evidence" value="ECO:0007669"/>
    <property type="project" value="TreeGrafter"/>
</dbReference>
<feature type="domain" description="Multidrug resistance protein MdtA-like beta-barrel" evidence="6">
    <location>
        <begin position="212"/>
        <end position="302"/>
    </location>
</feature>
<dbReference type="Gene3D" id="1.10.287.470">
    <property type="entry name" value="Helix hairpin bin"/>
    <property type="match status" value="1"/>
</dbReference>
<dbReference type="Gene3D" id="2.40.30.170">
    <property type="match status" value="1"/>
</dbReference>
<dbReference type="Gene3D" id="2.40.420.20">
    <property type="match status" value="1"/>
</dbReference>
<dbReference type="SUPFAM" id="SSF111369">
    <property type="entry name" value="HlyD-like secretion proteins"/>
    <property type="match status" value="1"/>
</dbReference>
<feature type="chain" id="PRO_5029596345" evidence="3">
    <location>
        <begin position="19"/>
        <end position="397"/>
    </location>
</feature>
<dbReference type="PANTHER" id="PTHR30158">
    <property type="entry name" value="ACRA/E-RELATED COMPONENT OF DRUG EFFLUX TRANSPORTER"/>
    <property type="match status" value="1"/>
</dbReference>
<evidence type="ECO:0000313" key="8">
    <source>
        <dbReference type="EMBL" id="QIE56793.1"/>
    </source>
</evidence>
<feature type="signal peptide" evidence="3">
    <location>
        <begin position="1"/>
        <end position="18"/>
    </location>
</feature>
<dbReference type="InterPro" id="IPR006143">
    <property type="entry name" value="RND_pump_MFP"/>
</dbReference>
<dbReference type="Pfam" id="PF25944">
    <property type="entry name" value="Beta-barrel_RND"/>
    <property type="match status" value="1"/>
</dbReference>
<keyword evidence="9" id="KW-1185">Reference proteome</keyword>
<gene>
    <name evidence="8" type="ORF">G5B40_15925</name>
</gene>
<dbReference type="GO" id="GO:0005886">
    <property type="term" value="C:plasma membrane"/>
    <property type="evidence" value="ECO:0007669"/>
    <property type="project" value="TreeGrafter"/>
</dbReference>
<dbReference type="NCBIfam" id="TIGR01730">
    <property type="entry name" value="RND_mfp"/>
    <property type="match status" value="1"/>
</dbReference>
<accession>A0A7L5C096</accession>
<sequence>MRRMKHAFAALGVLILLAACDEESGKNEAASAPPQMPPQAVAVVEATPETLPVVNELPGRIAPTRIAEVRPRVSGLIIERVFRQGTVVEAGDPLYRIDPEPFQVRADRAKAVLAQAESLRVAAQQLADRQVELRARKVVSAQQYDDAVAGLARANAGVAVAEAEMASSQIDLKHTVVRAPIAGRIGRARITEGALVSPTDVENLATIQQLDPIYADFTQPSNALLALRRAYEAGRLERDEDGAAAVHLMFDDDTEYAHAGKLLFSEATVDVTTGQVTLRGEFPNPEGDLLPGMYVRVRIQQGVEQGALAVPQQAVQRDAGGQAQLYIVGAENRVEIRAVSTGRVIGERWVIEEGLEPGDKVIVEGFQKIRPGAIVTPEPWTRADALESAAAAAKREG</sequence>
<organism evidence="8 9">
    <name type="scientific">Pikeienuella piscinae</name>
    <dbReference type="NCBI Taxonomy" id="2748098"/>
    <lineage>
        <taxon>Bacteria</taxon>
        <taxon>Pseudomonadati</taxon>
        <taxon>Pseudomonadota</taxon>
        <taxon>Alphaproteobacteria</taxon>
        <taxon>Rhodobacterales</taxon>
        <taxon>Paracoccaceae</taxon>
        <taxon>Pikeienuella</taxon>
    </lineage>
</organism>
<dbReference type="RefSeq" id="WP_165100528.1">
    <property type="nucleotide sequence ID" value="NZ_CP049056.1"/>
</dbReference>
<dbReference type="PANTHER" id="PTHR30158:SF3">
    <property type="entry name" value="MULTIDRUG EFFLUX PUMP SUBUNIT ACRA-RELATED"/>
    <property type="match status" value="1"/>
</dbReference>
<dbReference type="InterPro" id="IPR058624">
    <property type="entry name" value="MdtA-like_HH"/>
</dbReference>
<dbReference type="GO" id="GO:0022857">
    <property type="term" value="F:transmembrane transporter activity"/>
    <property type="evidence" value="ECO:0007669"/>
    <property type="project" value="InterPro"/>
</dbReference>
<dbReference type="Proteomes" id="UP000503336">
    <property type="component" value="Chromosome"/>
</dbReference>
<dbReference type="KEGG" id="hdh:G5B40_15925"/>
<protein>
    <submittedName>
        <fullName evidence="8">Efflux RND transporter periplasmic adaptor subunit</fullName>
    </submittedName>
</protein>
<comment type="subcellular location">
    <subcellularLocation>
        <location evidence="1">Cell envelope</location>
    </subcellularLocation>
</comment>
<evidence type="ECO:0000256" key="1">
    <source>
        <dbReference type="ARBA" id="ARBA00004196"/>
    </source>
</evidence>
<evidence type="ECO:0000259" key="5">
    <source>
        <dbReference type="Pfam" id="PF25917"/>
    </source>
</evidence>
<dbReference type="PROSITE" id="PS51257">
    <property type="entry name" value="PROKAR_LIPOPROTEIN"/>
    <property type="match status" value="1"/>
</dbReference>
<reference evidence="8 9" key="1">
    <citation type="submission" date="2020-02" db="EMBL/GenBank/DDBJ databases">
        <title>complete genome sequence of Rhodobacteraceae bacterium.</title>
        <authorList>
            <person name="Park J."/>
            <person name="Kim Y.-S."/>
            <person name="Kim K.-H."/>
        </authorList>
    </citation>
    <scope>NUCLEOTIDE SEQUENCE [LARGE SCALE GENOMIC DNA]</scope>
    <source>
        <strain evidence="8 9">RR4-56</strain>
    </source>
</reference>
<dbReference type="Pfam" id="PF25917">
    <property type="entry name" value="BSH_RND"/>
    <property type="match status" value="1"/>
</dbReference>
<dbReference type="Gene3D" id="2.40.50.100">
    <property type="match status" value="1"/>
</dbReference>
<dbReference type="Pfam" id="PF25967">
    <property type="entry name" value="RND-MFP_C"/>
    <property type="match status" value="1"/>
</dbReference>
<name>A0A7L5C096_9RHOB</name>
<dbReference type="FunFam" id="2.40.420.20:FF:000001">
    <property type="entry name" value="Efflux RND transporter periplasmic adaptor subunit"/>
    <property type="match status" value="1"/>
</dbReference>
<dbReference type="InterPro" id="IPR058627">
    <property type="entry name" value="MdtA-like_C"/>
</dbReference>
<evidence type="ECO:0000259" key="7">
    <source>
        <dbReference type="Pfam" id="PF25967"/>
    </source>
</evidence>
<feature type="domain" description="Multidrug resistance protein MdtA-like barrel-sandwich hybrid" evidence="5">
    <location>
        <begin position="65"/>
        <end position="208"/>
    </location>
</feature>
<comment type="similarity">
    <text evidence="2">Belongs to the membrane fusion protein (MFP) (TC 8.A.1) family.</text>
</comment>
<evidence type="ECO:0000256" key="3">
    <source>
        <dbReference type="SAM" id="SignalP"/>
    </source>
</evidence>
<dbReference type="InterPro" id="IPR058625">
    <property type="entry name" value="MdtA-like_BSH"/>
</dbReference>